<proteinExistence type="predicted"/>
<accession>A0A841C8U8</accession>
<protein>
    <submittedName>
        <fullName evidence="1">IS30 family transposase</fullName>
    </submittedName>
</protein>
<organism evidence="1 2">
    <name type="scientific">Lactovum miscens</name>
    <dbReference type="NCBI Taxonomy" id="190387"/>
    <lineage>
        <taxon>Bacteria</taxon>
        <taxon>Bacillati</taxon>
        <taxon>Bacillota</taxon>
        <taxon>Bacilli</taxon>
        <taxon>Lactobacillales</taxon>
        <taxon>Streptococcaceae</taxon>
        <taxon>Lactovum</taxon>
    </lineage>
</organism>
<dbReference type="AlphaFoldDB" id="A0A841C8U8"/>
<reference evidence="1 2" key="1">
    <citation type="submission" date="2020-08" db="EMBL/GenBank/DDBJ databases">
        <title>Genomic Encyclopedia of Type Strains, Phase IV (KMG-IV): sequencing the most valuable type-strain genomes for metagenomic binning, comparative biology and taxonomic classification.</title>
        <authorList>
            <person name="Goeker M."/>
        </authorList>
    </citation>
    <scope>NUCLEOTIDE SEQUENCE [LARGE SCALE GENOMIC DNA]</scope>
    <source>
        <strain evidence="1 2">DSM 14925</strain>
    </source>
</reference>
<dbReference type="EMBL" id="JACHHV010000011">
    <property type="protein sequence ID" value="MBB5887981.1"/>
    <property type="molecule type" value="Genomic_DNA"/>
</dbReference>
<gene>
    <name evidence="1" type="ORF">HNQ37_000871</name>
</gene>
<comment type="caution">
    <text evidence="1">The sequence shown here is derived from an EMBL/GenBank/DDBJ whole genome shotgun (WGS) entry which is preliminary data.</text>
</comment>
<evidence type="ECO:0000313" key="2">
    <source>
        <dbReference type="Proteomes" id="UP000562464"/>
    </source>
</evidence>
<dbReference type="Proteomes" id="UP000562464">
    <property type="component" value="Unassembled WGS sequence"/>
</dbReference>
<sequence length="47" mass="5660">MIRRFLPKGTRSTTKEFVTFIEGWINSYPRKMFTYKSSNQMLRLANL</sequence>
<name>A0A841C8U8_9LACT</name>
<keyword evidence="2" id="KW-1185">Reference proteome</keyword>
<evidence type="ECO:0000313" key="1">
    <source>
        <dbReference type="EMBL" id="MBB5887981.1"/>
    </source>
</evidence>